<dbReference type="InterPro" id="IPR001757">
    <property type="entry name" value="P_typ_ATPase"/>
</dbReference>
<evidence type="ECO:0000256" key="6">
    <source>
        <dbReference type="SAM" id="Phobius"/>
    </source>
</evidence>
<name>X1EPK5_9ZZZZ</name>
<dbReference type="Gene3D" id="1.20.1110.10">
    <property type="entry name" value="Calcium-transporting ATPase, transmembrane domain"/>
    <property type="match status" value="1"/>
</dbReference>
<feature type="transmembrane region" description="Helical" evidence="6">
    <location>
        <begin position="287"/>
        <end position="305"/>
    </location>
</feature>
<reference evidence="8" key="1">
    <citation type="journal article" date="2014" name="Front. Microbiol.">
        <title>High frequency of phylogenetically diverse reductive dehalogenase-homologous genes in deep subseafloor sedimentary metagenomes.</title>
        <authorList>
            <person name="Kawai M."/>
            <person name="Futagami T."/>
            <person name="Toyoda A."/>
            <person name="Takaki Y."/>
            <person name="Nishi S."/>
            <person name="Hori S."/>
            <person name="Arai W."/>
            <person name="Tsubouchi T."/>
            <person name="Morono Y."/>
            <person name="Uchiyama I."/>
            <person name="Ito T."/>
            <person name="Fujiyama A."/>
            <person name="Inagaki F."/>
            <person name="Takami H."/>
        </authorList>
    </citation>
    <scope>NUCLEOTIDE SEQUENCE</scope>
    <source>
        <strain evidence="8">Expedition CK06-06</strain>
    </source>
</reference>
<dbReference type="GO" id="GO:0005524">
    <property type="term" value="F:ATP binding"/>
    <property type="evidence" value="ECO:0007669"/>
    <property type="project" value="InterPro"/>
</dbReference>
<evidence type="ECO:0000259" key="7">
    <source>
        <dbReference type="Pfam" id="PF00689"/>
    </source>
</evidence>
<dbReference type="SUPFAM" id="SSF56784">
    <property type="entry name" value="HAD-like"/>
    <property type="match status" value="1"/>
</dbReference>
<comment type="subcellular location">
    <subcellularLocation>
        <location evidence="1">Cell membrane</location>
        <topology evidence="1">Multi-pass membrane protein</topology>
    </subcellularLocation>
</comment>
<evidence type="ECO:0000256" key="3">
    <source>
        <dbReference type="ARBA" id="ARBA00022692"/>
    </source>
</evidence>
<keyword evidence="5 6" id="KW-0472">Membrane</keyword>
<feature type="non-terminal residue" evidence="8">
    <location>
        <position position="1"/>
    </location>
</feature>
<sequence length="350" mass="39283">ISLCKKAGMKPIIVTGDHLLTAKAVARELGFKVENENVILGQDLDELSDKEFEKRLENLTVYARVEPKHKLRIIKAWQKRGEVVAMTGDGINDAPALKRADVGVALGSGTEVAKEASDLILLTDNFSTIVKAVREGRVILDNIRKVITYLISDSFTEVILVGVSIMAGVPLPVTALQILWVNLIEDGLPDIALSFEPEEKGIMKRKPEPHDVPLLTREMKALILIVGFFDDLILLALFFWLLRAGHDISFIRTMIFANLSIDTFYVAFTCKSLRKNIWEMNLFSNKFLIIATLFGMLMLISAIYFPPLQVLLETVPLGIYDWSIVLLLGLIDLGLIEVTKWYFIVKKELE</sequence>
<dbReference type="NCBIfam" id="TIGR01494">
    <property type="entry name" value="ATPase_P-type"/>
    <property type="match status" value="1"/>
</dbReference>
<dbReference type="InterPro" id="IPR036412">
    <property type="entry name" value="HAD-like_sf"/>
</dbReference>
<gene>
    <name evidence="8" type="ORF">S03H2_01832</name>
</gene>
<feature type="transmembrane region" description="Helical" evidence="6">
    <location>
        <begin position="317"/>
        <end position="336"/>
    </location>
</feature>
<accession>X1EPK5</accession>
<dbReference type="Pfam" id="PF00689">
    <property type="entry name" value="Cation_ATPase_C"/>
    <property type="match status" value="1"/>
</dbReference>
<protein>
    <recommendedName>
        <fullName evidence="7">Cation-transporting P-type ATPase C-terminal domain-containing protein</fullName>
    </recommendedName>
</protein>
<dbReference type="InterPro" id="IPR050510">
    <property type="entry name" value="Cation_transp_ATPase_P-type"/>
</dbReference>
<keyword evidence="2" id="KW-1003">Cell membrane</keyword>
<dbReference type="GO" id="GO:0016887">
    <property type="term" value="F:ATP hydrolysis activity"/>
    <property type="evidence" value="ECO:0007669"/>
    <property type="project" value="InterPro"/>
</dbReference>
<evidence type="ECO:0000256" key="5">
    <source>
        <dbReference type="ARBA" id="ARBA00023136"/>
    </source>
</evidence>
<dbReference type="AlphaFoldDB" id="X1EPK5"/>
<dbReference type="Gene3D" id="3.40.50.1000">
    <property type="entry name" value="HAD superfamily/HAD-like"/>
    <property type="match status" value="1"/>
</dbReference>
<dbReference type="PANTHER" id="PTHR43294:SF21">
    <property type="entry name" value="CATION TRANSPORTING ATPASE"/>
    <property type="match status" value="1"/>
</dbReference>
<organism evidence="8">
    <name type="scientific">marine sediment metagenome</name>
    <dbReference type="NCBI Taxonomy" id="412755"/>
    <lineage>
        <taxon>unclassified sequences</taxon>
        <taxon>metagenomes</taxon>
        <taxon>ecological metagenomes</taxon>
    </lineage>
</organism>
<evidence type="ECO:0000256" key="2">
    <source>
        <dbReference type="ARBA" id="ARBA00022475"/>
    </source>
</evidence>
<feature type="transmembrane region" description="Helical" evidence="6">
    <location>
        <begin position="221"/>
        <end position="242"/>
    </location>
</feature>
<evidence type="ECO:0000256" key="1">
    <source>
        <dbReference type="ARBA" id="ARBA00004651"/>
    </source>
</evidence>
<evidence type="ECO:0000256" key="4">
    <source>
        <dbReference type="ARBA" id="ARBA00022989"/>
    </source>
</evidence>
<proteinExistence type="predicted"/>
<evidence type="ECO:0000313" key="8">
    <source>
        <dbReference type="EMBL" id="GAH22280.1"/>
    </source>
</evidence>
<dbReference type="GO" id="GO:0005886">
    <property type="term" value="C:plasma membrane"/>
    <property type="evidence" value="ECO:0007669"/>
    <property type="project" value="UniProtKB-SubCell"/>
</dbReference>
<dbReference type="EMBL" id="BARU01000567">
    <property type="protein sequence ID" value="GAH22280.1"/>
    <property type="molecule type" value="Genomic_DNA"/>
</dbReference>
<feature type="domain" description="Cation-transporting P-type ATPase C-terminal" evidence="7">
    <location>
        <begin position="170"/>
        <end position="341"/>
    </location>
</feature>
<dbReference type="InterPro" id="IPR023214">
    <property type="entry name" value="HAD_sf"/>
</dbReference>
<keyword evidence="3 6" id="KW-0812">Transmembrane</keyword>
<dbReference type="PANTHER" id="PTHR43294">
    <property type="entry name" value="SODIUM/POTASSIUM-TRANSPORTING ATPASE SUBUNIT ALPHA"/>
    <property type="match status" value="1"/>
</dbReference>
<dbReference type="Pfam" id="PF00702">
    <property type="entry name" value="Hydrolase"/>
    <property type="match status" value="1"/>
</dbReference>
<keyword evidence="4 6" id="KW-1133">Transmembrane helix</keyword>
<dbReference type="PRINTS" id="PR00119">
    <property type="entry name" value="CATATPASE"/>
</dbReference>
<comment type="caution">
    <text evidence="8">The sequence shown here is derived from an EMBL/GenBank/DDBJ whole genome shotgun (WGS) entry which is preliminary data.</text>
</comment>
<dbReference type="InterPro" id="IPR023298">
    <property type="entry name" value="ATPase_P-typ_TM_dom_sf"/>
</dbReference>
<dbReference type="SUPFAM" id="SSF81665">
    <property type="entry name" value="Calcium ATPase, transmembrane domain M"/>
    <property type="match status" value="1"/>
</dbReference>
<dbReference type="InterPro" id="IPR006068">
    <property type="entry name" value="ATPase_P-typ_cation-transptr_C"/>
</dbReference>
<dbReference type="PRINTS" id="PR00120">
    <property type="entry name" value="HATPASE"/>
</dbReference>